<keyword evidence="3" id="KW-1185">Reference proteome</keyword>
<evidence type="ECO:0000313" key="2">
    <source>
        <dbReference type="EMBL" id="TVU00949.1"/>
    </source>
</evidence>
<proteinExistence type="predicted"/>
<evidence type="ECO:0000313" key="3">
    <source>
        <dbReference type="Proteomes" id="UP000324897"/>
    </source>
</evidence>
<keyword evidence="1" id="KW-1133">Transmembrane helix</keyword>
<dbReference type="AlphaFoldDB" id="A0A5J9SPU9"/>
<feature type="non-terminal residue" evidence="2">
    <location>
        <position position="1"/>
    </location>
</feature>
<organism evidence="2 3">
    <name type="scientific">Eragrostis curvula</name>
    <name type="common">weeping love grass</name>
    <dbReference type="NCBI Taxonomy" id="38414"/>
    <lineage>
        <taxon>Eukaryota</taxon>
        <taxon>Viridiplantae</taxon>
        <taxon>Streptophyta</taxon>
        <taxon>Embryophyta</taxon>
        <taxon>Tracheophyta</taxon>
        <taxon>Spermatophyta</taxon>
        <taxon>Magnoliopsida</taxon>
        <taxon>Liliopsida</taxon>
        <taxon>Poales</taxon>
        <taxon>Poaceae</taxon>
        <taxon>PACMAD clade</taxon>
        <taxon>Chloridoideae</taxon>
        <taxon>Eragrostideae</taxon>
        <taxon>Eragrostidinae</taxon>
        <taxon>Eragrostis</taxon>
    </lineage>
</organism>
<reference evidence="2 3" key="1">
    <citation type="journal article" date="2019" name="Sci. Rep.">
        <title>A high-quality genome of Eragrostis curvula grass provides insights into Poaceae evolution and supports new strategies to enhance forage quality.</title>
        <authorList>
            <person name="Carballo J."/>
            <person name="Santos B.A.C.M."/>
            <person name="Zappacosta D."/>
            <person name="Garbus I."/>
            <person name="Selva J.P."/>
            <person name="Gallo C.A."/>
            <person name="Diaz A."/>
            <person name="Albertini E."/>
            <person name="Caccamo M."/>
            <person name="Echenique V."/>
        </authorList>
    </citation>
    <scope>NUCLEOTIDE SEQUENCE [LARGE SCALE GENOMIC DNA]</scope>
    <source>
        <strain evidence="3">cv. Victoria</strain>
        <tissue evidence="2">Leaf</tissue>
    </source>
</reference>
<name>A0A5J9SPU9_9POAL</name>
<feature type="transmembrane region" description="Helical" evidence="1">
    <location>
        <begin position="12"/>
        <end position="28"/>
    </location>
</feature>
<accession>A0A5J9SPU9</accession>
<keyword evidence="1" id="KW-0472">Membrane</keyword>
<sequence>MAAMYTRAGRTTATGFVVLSLAVIAGVGSGKLGLLLGFVGVLAGANLIAVAVRMADEPTTPTIVNAVIAGVGALTAFLRRNLGVVGLAMASSAVAAVAGDVGGPVLCFSSFALFLLGVSLITIGVLGAGLGQYFAQGLQNPRDGREWGGLAAAAWLARSREGLPPHHASAAQPALVFVLL</sequence>
<gene>
    <name evidence="2" type="ORF">EJB05_53606</name>
</gene>
<keyword evidence="1" id="KW-0812">Transmembrane</keyword>
<comment type="caution">
    <text evidence="2">The sequence shown here is derived from an EMBL/GenBank/DDBJ whole genome shotgun (WGS) entry which is preliminary data.</text>
</comment>
<feature type="transmembrane region" description="Helical" evidence="1">
    <location>
        <begin position="34"/>
        <end position="52"/>
    </location>
</feature>
<dbReference type="EMBL" id="RWGY01000522">
    <property type="protein sequence ID" value="TVU00949.1"/>
    <property type="molecule type" value="Genomic_DNA"/>
</dbReference>
<evidence type="ECO:0000256" key="1">
    <source>
        <dbReference type="SAM" id="Phobius"/>
    </source>
</evidence>
<dbReference type="Gramene" id="TVU00949">
    <property type="protein sequence ID" value="TVU00949"/>
    <property type="gene ID" value="EJB05_53606"/>
</dbReference>
<protein>
    <submittedName>
        <fullName evidence="2">Uncharacterized protein</fullName>
    </submittedName>
</protein>
<feature type="transmembrane region" description="Helical" evidence="1">
    <location>
        <begin position="82"/>
        <end position="99"/>
    </location>
</feature>
<feature type="transmembrane region" description="Helical" evidence="1">
    <location>
        <begin position="111"/>
        <end position="135"/>
    </location>
</feature>
<dbReference type="Proteomes" id="UP000324897">
    <property type="component" value="Unassembled WGS sequence"/>
</dbReference>